<evidence type="ECO:0000313" key="1">
    <source>
        <dbReference type="EMBL" id="KAI4302882.1"/>
    </source>
</evidence>
<organism evidence="1 2">
    <name type="scientific">Melastoma candidum</name>
    <dbReference type="NCBI Taxonomy" id="119954"/>
    <lineage>
        <taxon>Eukaryota</taxon>
        <taxon>Viridiplantae</taxon>
        <taxon>Streptophyta</taxon>
        <taxon>Embryophyta</taxon>
        <taxon>Tracheophyta</taxon>
        <taxon>Spermatophyta</taxon>
        <taxon>Magnoliopsida</taxon>
        <taxon>eudicotyledons</taxon>
        <taxon>Gunneridae</taxon>
        <taxon>Pentapetalae</taxon>
        <taxon>rosids</taxon>
        <taxon>malvids</taxon>
        <taxon>Myrtales</taxon>
        <taxon>Melastomataceae</taxon>
        <taxon>Melastomatoideae</taxon>
        <taxon>Melastomateae</taxon>
        <taxon>Melastoma</taxon>
    </lineage>
</organism>
<sequence length="475" mass="53466">MGQLEEVLYGLSRTKFMSKVDMNVVETQMDDLEEFENVQSKVYSHAGLKEADGILKFPGQPIVDFNHFGGYITVSQSAGRALYYYFAEATEKKESLPLLLWLNGGPGCSSLGYGAMQELGPFRVYSDGKTLFQNPYSWNNVANLLFLESPAGVGFSYSNTTSDYYNNGDKKTAMDNYIFLLNWLQRFPEYKDREFYISGESYAGHYVPQLAHLIVRYNKKSGKTLINLKGIIIGNAVINSETDTRGMFDNLASHALISRETNNKVQKLCNFVGYAAKRSADCKSAIREAFNNVGYLDIYSIYAPICMDGNLTARPKMASVKNIDPCIAYYVYAYMNLPEVQKAIHANVTNNKLFDWEPCSDVIQDWVDYANTTIPILRELMANGLRVWMFSGDNDGRVPFISTLDSLGTMKMATKDRWRPWFHKGEVGGYIQVFKGDLTFVTVRGAGHMVPSDQPSRALSLISHFLTLTPLPDKP</sequence>
<dbReference type="Proteomes" id="UP001057402">
    <property type="component" value="Chromosome 12"/>
</dbReference>
<evidence type="ECO:0000313" key="2">
    <source>
        <dbReference type="Proteomes" id="UP001057402"/>
    </source>
</evidence>
<name>A0ACB9KZN8_9MYRT</name>
<reference evidence="2" key="1">
    <citation type="journal article" date="2023" name="Front. Plant Sci.">
        <title>Chromosomal-level genome assembly of Melastoma candidum provides insights into trichome evolution.</title>
        <authorList>
            <person name="Zhong Y."/>
            <person name="Wu W."/>
            <person name="Sun C."/>
            <person name="Zou P."/>
            <person name="Liu Y."/>
            <person name="Dai S."/>
            <person name="Zhou R."/>
        </authorList>
    </citation>
    <scope>NUCLEOTIDE SEQUENCE [LARGE SCALE GENOMIC DNA]</scope>
</reference>
<keyword evidence="2" id="KW-1185">Reference proteome</keyword>
<comment type="caution">
    <text evidence="1">The sequence shown here is derived from an EMBL/GenBank/DDBJ whole genome shotgun (WGS) entry which is preliminary data.</text>
</comment>
<gene>
    <name evidence="1" type="ORF">MLD38_038580</name>
</gene>
<accession>A0ACB9KZN8</accession>
<dbReference type="EMBL" id="CM042891">
    <property type="protein sequence ID" value="KAI4302882.1"/>
    <property type="molecule type" value="Genomic_DNA"/>
</dbReference>
<proteinExistence type="predicted"/>
<protein>
    <submittedName>
        <fullName evidence="1">Uncharacterized protein</fullName>
    </submittedName>
</protein>